<comment type="caution">
    <text evidence="1">The sequence shown here is derived from an EMBL/GenBank/DDBJ whole genome shotgun (WGS) entry which is preliminary data.</text>
</comment>
<dbReference type="EMBL" id="PVMZ01000003">
    <property type="protein sequence ID" value="PRX23490.1"/>
    <property type="molecule type" value="Genomic_DNA"/>
</dbReference>
<evidence type="ECO:0000313" key="1">
    <source>
        <dbReference type="EMBL" id="PRX23490.1"/>
    </source>
</evidence>
<dbReference type="RefSeq" id="WP_146169021.1">
    <property type="nucleotide sequence ID" value="NZ_BOMO01000041.1"/>
</dbReference>
<evidence type="ECO:0000313" key="2">
    <source>
        <dbReference type="Proteomes" id="UP000239415"/>
    </source>
</evidence>
<protein>
    <recommendedName>
        <fullName evidence="3">Sigma-70-like protein</fullName>
    </recommendedName>
</protein>
<proteinExistence type="predicted"/>
<accession>A0A2T0KIY4</accession>
<organism evidence="1 2">
    <name type="scientific">Actinoplanes italicus</name>
    <dbReference type="NCBI Taxonomy" id="113567"/>
    <lineage>
        <taxon>Bacteria</taxon>
        <taxon>Bacillati</taxon>
        <taxon>Actinomycetota</taxon>
        <taxon>Actinomycetes</taxon>
        <taxon>Micromonosporales</taxon>
        <taxon>Micromonosporaceae</taxon>
        <taxon>Actinoplanes</taxon>
    </lineage>
</organism>
<dbReference type="AlphaFoldDB" id="A0A2T0KIY4"/>
<gene>
    <name evidence="1" type="ORF">CLV67_103238</name>
</gene>
<sequence length="237" mass="26437">MTALVHGYTLNQVGDIARSAVVAAGYAPSNFADRYDEAWSAVVETLYSADAAPDRQALWYAGLDAVHAAIRDDRRHYGASAFDRNSELASAPGFVRYWGNVVTPDFSSPMVERFAARQIWRRLSGHHKTVLATFAAAGTIYETARLLDVTAHAAQQRIDRARAAFRALWHEHETPSRQWRKTYAERPVGQLQGCGTTAGYTRHRRRKETACEPCAEAWRSYGRGRKRARAQAARVAA</sequence>
<dbReference type="Proteomes" id="UP000239415">
    <property type="component" value="Unassembled WGS sequence"/>
</dbReference>
<dbReference type="OrthoDB" id="3481861at2"/>
<evidence type="ECO:0008006" key="3">
    <source>
        <dbReference type="Google" id="ProtNLM"/>
    </source>
</evidence>
<reference evidence="1 2" key="1">
    <citation type="submission" date="2018-03" db="EMBL/GenBank/DDBJ databases">
        <title>Genomic Encyclopedia of Archaeal and Bacterial Type Strains, Phase II (KMG-II): from individual species to whole genera.</title>
        <authorList>
            <person name="Goeker M."/>
        </authorList>
    </citation>
    <scope>NUCLEOTIDE SEQUENCE [LARGE SCALE GENOMIC DNA]</scope>
    <source>
        <strain evidence="1 2">DSM 43146</strain>
    </source>
</reference>
<name>A0A2T0KIY4_9ACTN</name>
<keyword evidence="2" id="KW-1185">Reference proteome</keyword>